<sequence>MVRRKWRNKHRQDNSPSRTLECFPQVFVALISGRYFVGRCFVLARGKTTNNNTITKPVEREKRRRRRKKASLKSLFHLMLSLTERAVEKTGGGKEEKKKLEN</sequence>
<keyword evidence="2" id="KW-1185">Reference proteome</keyword>
<protein>
    <submittedName>
        <fullName evidence="1">Uncharacterized protein</fullName>
    </submittedName>
</protein>
<evidence type="ECO:0000313" key="1">
    <source>
        <dbReference type="EMBL" id="CAK5021609.1"/>
    </source>
</evidence>
<dbReference type="Proteomes" id="UP001497535">
    <property type="component" value="Unassembled WGS sequence"/>
</dbReference>
<dbReference type="EMBL" id="CAVMJV010000003">
    <property type="protein sequence ID" value="CAK5021609.1"/>
    <property type="molecule type" value="Genomic_DNA"/>
</dbReference>
<gene>
    <name evidence="1" type="ORF">MENTE1834_LOCUS4787</name>
</gene>
<name>A0ACB0XXI2_MELEN</name>
<comment type="caution">
    <text evidence="1">The sequence shown here is derived from an EMBL/GenBank/DDBJ whole genome shotgun (WGS) entry which is preliminary data.</text>
</comment>
<reference evidence="1" key="1">
    <citation type="submission" date="2023-11" db="EMBL/GenBank/DDBJ databases">
        <authorList>
            <person name="Poullet M."/>
        </authorList>
    </citation>
    <scope>NUCLEOTIDE SEQUENCE</scope>
    <source>
        <strain evidence="1">E1834</strain>
    </source>
</reference>
<proteinExistence type="predicted"/>
<evidence type="ECO:0000313" key="2">
    <source>
        <dbReference type="Proteomes" id="UP001497535"/>
    </source>
</evidence>
<organism evidence="1 2">
    <name type="scientific">Meloidogyne enterolobii</name>
    <name type="common">Root-knot nematode worm</name>
    <name type="synonym">Meloidogyne mayaguensis</name>
    <dbReference type="NCBI Taxonomy" id="390850"/>
    <lineage>
        <taxon>Eukaryota</taxon>
        <taxon>Metazoa</taxon>
        <taxon>Ecdysozoa</taxon>
        <taxon>Nematoda</taxon>
        <taxon>Chromadorea</taxon>
        <taxon>Rhabditida</taxon>
        <taxon>Tylenchina</taxon>
        <taxon>Tylenchomorpha</taxon>
        <taxon>Tylenchoidea</taxon>
        <taxon>Meloidogynidae</taxon>
        <taxon>Meloidogyninae</taxon>
        <taxon>Meloidogyne</taxon>
    </lineage>
</organism>
<accession>A0ACB0XXI2</accession>